<dbReference type="RefSeq" id="XP_008285934.1">
    <property type="nucleotide sequence ID" value="XM_008287712.1"/>
</dbReference>
<dbReference type="GeneID" id="103361593"/>
<accession>A0A9Y4K2M9</accession>
<evidence type="ECO:0000313" key="6">
    <source>
        <dbReference type="RefSeq" id="XP_008285934.1"/>
    </source>
</evidence>
<evidence type="ECO:0000256" key="1">
    <source>
        <dbReference type="ARBA" id="ARBA00004123"/>
    </source>
</evidence>
<evidence type="ECO:0000259" key="3">
    <source>
        <dbReference type="PROSITE" id="PS50013"/>
    </source>
</evidence>
<comment type="subcellular location">
    <subcellularLocation>
        <location evidence="1">Nucleus</location>
    </subcellularLocation>
</comment>
<gene>
    <name evidence="5 6" type="primary">LOC103361593</name>
</gene>
<dbReference type="RefSeq" id="XP_008285933.1">
    <property type="nucleotide sequence ID" value="XM_008287711.1"/>
</dbReference>
<evidence type="ECO:0000313" key="5">
    <source>
        <dbReference type="RefSeq" id="XP_008285933.1"/>
    </source>
</evidence>
<protein>
    <submittedName>
        <fullName evidence="5 6">Uncharacterized protein LOC103361593</fullName>
    </submittedName>
</protein>
<dbReference type="AlphaFoldDB" id="A0A9Y4K2M9"/>
<feature type="domain" description="Chromo" evidence="3">
    <location>
        <begin position="172"/>
        <end position="215"/>
    </location>
</feature>
<feature type="region of interest" description="Disordered" evidence="2">
    <location>
        <begin position="137"/>
        <end position="162"/>
    </location>
</feature>
<dbReference type="Proteomes" id="UP000694891">
    <property type="component" value="Unplaced"/>
</dbReference>
<dbReference type="PROSITE" id="PS50013">
    <property type="entry name" value="CHROMO_2"/>
    <property type="match status" value="1"/>
</dbReference>
<name>A0A9Y4K2M9_9TELE</name>
<sequence length="215" mass="24826">MPGGSTTKTCPFCQTTLFCAQKTCTYCKQEQPTKLRLKRKLERFDEKRKEWVVGRKRAHNASSVKDEAIILLEKLHALGYKPVLLLGKQNKSKKKLQCKILTPRCSLTAYAKDSLEKIGSLFERVCKAKVVSLKRKNSENSSYTPGNKKGRHMPRRKQSQRNCSYHTRLEALPFRTVLQERVRKGKLEILIDWEPCPECGKEWAPSWQPKESICT</sequence>
<dbReference type="InterPro" id="IPR000953">
    <property type="entry name" value="Chromo/chromo_shadow_dom"/>
</dbReference>
<feature type="compositionally biased region" description="Basic residues" evidence="2">
    <location>
        <begin position="148"/>
        <end position="159"/>
    </location>
</feature>
<reference evidence="5 6" key="1">
    <citation type="submission" date="2025-04" db="UniProtKB">
        <authorList>
            <consortium name="RefSeq"/>
        </authorList>
    </citation>
    <scope>IDENTIFICATION</scope>
</reference>
<organism evidence="4 6">
    <name type="scientific">Stegastes partitus</name>
    <name type="common">bicolor damselfish</name>
    <dbReference type="NCBI Taxonomy" id="144197"/>
    <lineage>
        <taxon>Eukaryota</taxon>
        <taxon>Metazoa</taxon>
        <taxon>Chordata</taxon>
        <taxon>Craniata</taxon>
        <taxon>Vertebrata</taxon>
        <taxon>Euteleostomi</taxon>
        <taxon>Actinopterygii</taxon>
        <taxon>Neopterygii</taxon>
        <taxon>Teleostei</taxon>
        <taxon>Neoteleostei</taxon>
        <taxon>Acanthomorphata</taxon>
        <taxon>Ovalentaria</taxon>
        <taxon>Pomacentridae</taxon>
        <taxon>Stegastes</taxon>
    </lineage>
</organism>
<dbReference type="GO" id="GO:0005634">
    <property type="term" value="C:nucleus"/>
    <property type="evidence" value="ECO:0007669"/>
    <property type="project" value="UniProtKB-SubCell"/>
</dbReference>
<evidence type="ECO:0000256" key="2">
    <source>
        <dbReference type="SAM" id="MobiDB-lite"/>
    </source>
</evidence>
<proteinExistence type="predicted"/>
<evidence type="ECO:0000313" key="4">
    <source>
        <dbReference type="Proteomes" id="UP000694891"/>
    </source>
</evidence>
<keyword evidence="4" id="KW-1185">Reference proteome</keyword>